<dbReference type="RefSeq" id="WP_026634622.1">
    <property type="nucleotide sequence ID" value="NZ_FONH01000009.1"/>
</dbReference>
<sequence>MARLPNRLKTWTALAVLGLGALAQPGHASLMVDTATGPAVQSTIGNPSAFLDQAESLQRKDHPKFVQMLERLHRETPKLSPRDEWRLRYLDAWEVMFQGNYAKSEEALREIIAKATDDAIRFRASSLLLMNLGWNQRYEEAFTLANRLASELPSIKDPMTRFLVLMNLSQMLDLAGQTDLAIKYARMMDEAIPAGENRCLPLNLLVAALYNGKRLHSASPEVQEGIDACTAAQQPVATNSIRLVLGSLYIDEKQPAKALALLDRIEPTVRLNRFYPHMLSAQAERAQALSMLGNDSEARKAGLAAAAMAHQGEISEWLMVAYEVLYEVEKRQGHTAAALVYHEQYAAQDKGYLNDISARTLAYEMAQQHLHVQRLETDALAKQNSILRLQQALNTKAVETGRLYIALLLMMLVSIVLWLFRIKRSQLRFKKLSCVDGLTGILNHQTFIAEASRALHLTEKKHGKACLIFIDLDHFKQINDTHGHAVGDDMLKHVVTLCRPLLRTSDLFGRLGGEEFGILFVDCGREQGMMLAERVRRTIEASPGHCEDLAVALSASIGMAATDMSGYAMQPLCRDADAALYRAKRGGRNRVVTDNGDEKHAKRA</sequence>
<dbReference type="EC" id="2.7.7.65" evidence="2"/>
<evidence type="ECO:0000256" key="4">
    <source>
        <dbReference type="SAM" id="Phobius"/>
    </source>
</evidence>
<keyword evidence="4" id="KW-0472">Membrane</keyword>
<dbReference type="FunFam" id="3.30.70.270:FF:000001">
    <property type="entry name" value="Diguanylate cyclase domain protein"/>
    <property type="match status" value="1"/>
</dbReference>
<evidence type="ECO:0000313" key="8">
    <source>
        <dbReference type="Proteomes" id="UP000199477"/>
    </source>
</evidence>
<comment type="cofactor">
    <cofactor evidence="1">
        <name>Mg(2+)</name>
        <dbReference type="ChEBI" id="CHEBI:18420"/>
    </cofactor>
</comment>
<feature type="signal peptide" evidence="5">
    <location>
        <begin position="1"/>
        <end position="28"/>
    </location>
</feature>
<reference evidence="8" key="1">
    <citation type="submission" date="2016-10" db="EMBL/GenBank/DDBJ databases">
        <authorList>
            <person name="Varghese N."/>
            <person name="Submissions S."/>
        </authorList>
    </citation>
    <scope>NUCLEOTIDE SEQUENCE [LARGE SCALE GENOMIC DNA]</scope>
    <source>
        <strain evidence="8">UNC178MFTsu3.1</strain>
    </source>
</reference>
<gene>
    <name evidence="7" type="ORF">SAMN02799615_02702</name>
</gene>
<dbReference type="SMART" id="SM00267">
    <property type="entry name" value="GGDEF"/>
    <property type="match status" value="1"/>
</dbReference>
<comment type="catalytic activity">
    <reaction evidence="3">
        <text>2 GTP = 3',3'-c-di-GMP + 2 diphosphate</text>
        <dbReference type="Rhea" id="RHEA:24898"/>
        <dbReference type="ChEBI" id="CHEBI:33019"/>
        <dbReference type="ChEBI" id="CHEBI:37565"/>
        <dbReference type="ChEBI" id="CHEBI:58805"/>
        <dbReference type="EC" id="2.7.7.65"/>
    </reaction>
</comment>
<name>A0A1I2GKW5_9GAMM</name>
<dbReference type="GO" id="GO:0052621">
    <property type="term" value="F:diguanylate cyclase activity"/>
    <property type="evidence" value="ECO:0007669"/>
    <property type="project" value="UniProtKB-EC"/>
</dbReference>
<dbReference type="Gene3D" id="1.25.40.10">
    <property type="entry name" value="Tetratricopeptide repeat domain"/>
    <property type="match status" value="1"/>
</dbReference>
<dbReference type="PROSITE" id="PS50887">
    <property type="entry name" value="GGDEF"/>
    <property type="match status" value="1"/>
</dbReference>
<keyword evidence="8" id="KW-1185">Reference proteome</keyword>
<dbReference type="InterPro" id="IPR050469">
    <property type="entry name" value="Diguanylate_Cyclase"/>
</dbReference>
<dbReference type="Pfam" id="PF00990">
    <property type="entry name" value="GGDEF"/>
    <property type="match status" value="1"/>
</dbReference>
<feature type="chain" id="PRO_5011577885" description="diguanylate cyclase" evidence="5">
    <location>
        <begin position="29"/>
        <end position="604"/>
    </location>
</feature>
<feature type="domain" description="GGDEF" evidence="6">
    <location>
        <begin position="463"/>
        <end position="596"/>
    </location>
</feature>
<evidence type="ECO:0000259" key="6">
    <source>
        <dbReference type="PROSITE" id="PS50887"/>
    </source>
</evidence>
<dbReference type="CDD" id="cd01949">
    <property type="entry name" value="GGDEF"/>
    <property type="match status" value="1"/>
</dbReference>
<dbReference type="GO" id="GO:0005886">
    <property type="term" value="C:plasma membrane"/>
    <property type="evidence" value="ECO:0007669"/>
    <property type="project" value="TreeGrafter"/>
</dbReference>
<evidence type="ECO:0000313" key="7">
    <source>
        <dbReference type="EMBL" id="SFF18564.1"/>
    </source>
</evidence>
<dbReference type="InterPro" id="IPR000160">
    <property type="entry name" value="GGDEF_dom"/>
</dbReference>
<dbReference type="InterPro" id="IPR029787">
    <property type="entry name" value="Nucleotide_cyclase"/>
</dbReference>
<dbReference type="Proteomes" id="UP000199477">
    <property type="component" value="Unassembled WGS sequence"/>
</dbReference>
<evidence type="ECO:0000256" key="3">
    <source>
        <dbReference type="ARBA" id="ARBA00034247"/>
    </source>
</evidence>
<dbReference type="EMBL" id="FONH01000009">
    <property type="protein sequence ID" value="SFF18564.1"/>
    <property type="molecule type" value="Genomic_DNA"/>
</dbReference>
<organism evidence="7 8">
    <name type="scientific">Dyella marensis</name>
    <dbReference type="NCBI Taxonomy" id="500610"/>
    <lineage>
        <taxon>Bacteria</taxon>
        <taxon>Pseudomonadati</taxon>
        <taxon>Pseudomonadota</taxon>
        <taxon>Gammaproteobacteria</taxon>
        <taxon>Lysobacterales</taxon>
        <taxon>Rhodanobacteraceae</taxon>
        <taxon>Dyella</taxon>
    </lineage>
</organism>
<keyword evidence="4" id="KW-1133">Transmembrane helix</keyword>
<dbReference type="NCBIfam" id="TIGR00254">
    <property type="entry name" value="GGDEF"/>
    <property type="match status" value="1"/>
</dbReference>
<dbReference type="GO" id="GO:0043709">
    <property type="term" value="P:cell adhesion involved in single-species biofilm formation"/>
    <property type="evidence" value="ECO:0007669"/>
    <property type="project" value="TreeGrafter"/>
</dbReference>
<dbReference type="SUPFAM" id="SSF55073">
    <property type="entry name" value="Nucleotide cyclase"/>
    <property type="match status" value="1"/>
</dbReference>
<evidence type="ECO:0000256" key="1">
    <source>
        <dbReference type="ARBA" id="ARBA00001946"/>
    </source>
</evidence>
<dbReference type="PANTHER" id="PTHR45138">
    <property type="entry name" value="REGULATORY COMPONENTS OF SENSORY TRANSDUCTION SYSTEM"/>
    <property type="match status" value="1"/>
</dbReference>
<dbReference type="GO" id="GO:1902201">
    <property type="term" value="P:negative regulation of bacterial-type flagellum-dependent cell motility"/>
    <property type="evidence" value="ECO:0007669"/>
    <property type="project" value="TreeGrafter"/>
</dbReference>
<dbReference type="STRING" id="500610.SAMN02799615_02702"/>
<keyword evidence="4" id="KW-0812">Transmembrane</keyword>
<dbReference type="SUPFAM" id="SSF48452">
    <property type="entry name" value="TPR-like"/>
    <property type="match status" value="1"/>
</dbReference>
<feature type="transmembrane region" description="Helical" evidence="4">
    <location>
        <begin position="403"/>
        <end position="420"/>
    </location>
</feature>
<evidence type="ECO:0000256" key="5">
    <source>
        <dbReference type="SAM" id="SignalP"/>
    </source>
</evidence>
<dbReference type="AlphaFoldDB" id="A0A1I2GKW5"/>
<accession>A0A1I2GKW5</accession>
<dbReference type="PANTHER" id="PTHR45138:SF9">
    <property type="entry name" value="DIGUANYLATE CYCLASE DGCM-RELATED"/>
    <property type="match status" value="1"/>
</dbReference>
<evidence type="ECO:0000256" key="2">
    <source>
        <dbReference type="ARBA" id="ARBA00012528"/>
    </source>
</evidence>
<protein>
    <recommendedName>
        <fullName evidence="2">diguanylate cyclase</fullName>
        <ecNumber evidence="2">2.7.7.65</ecNumber>
    </recommendedName>
</protein>
<proteinExistence type="predicted"/>
<dbReference type="Gene3D" id="3.30.70.270">
    <property type="match status" value="1"/>
</dbReference>
<dbReference type="InterPro" id="IPR011990">
    <property type="entry name" value="TPR-like_helical_dom_sf"/>
</dbReference>
<keyword evidence="5" id="KW-0732">Signal</keyword>
<dbReference type="InterPro" id="IPR043128">
    <property type="entry name" value="Rev_trsase/Diguanyl_cyclase"/>
</dbReference>